<reference evidence="3" key="1">
    <citation type="submission" date="2016-11" db="EMBL/GenBank/DDBJ databases">
        <authorList>
            <person name="Varghese N."/>
            <person name="Submissions S."/>
        </authorList>
    </citation>
    <scope>NUCLEOTIDE SEQUENCE [LARGE SCALE GENOMIC DNA]</scope>
    <source>
        <strain evidence="3">DSM 100564</strain>
    </source>
</reference>
<dbReference type="InterPro" id="IPR036514">
    <property type="entry name" value="SGNH_hydro_sf"/>
</dbReference>
<dbReference type="Gene3D" id="3.40.50.1110">
    <property type="entry name" value="SGNH hydrolase"/>
    <property type="match status" value="1"/>
</dbReference>
<evidence type="ECO:0000313" key="2">
    <source>
        <dbReference type="EMBL" id="SHI43641.1"/>
    </source>
</evidence>
<dbReference type="RefSeq" id="WP_073248682.1">
    <property type="nucleotide sequence ID" value="NZ_FQZQ01000001.1"/>
</dbReference>
<dbReference type="InterPro" id="IPR013830">
    <property type="entry name" value="SGNH_hydro"/>
</dbReference>
<protein>
    <submittedName>
        <fullName evidence="2">Lysophospholipase L1</fullName>
    </submittedName>
</protein>
<evidence type="ECO:0000259" key="1">
    <source>
        <dbReference type="Pfam" id="PF13472"/>
    </source>
</evidence>
<dbReference type="GO" id="GO:0016788">
    <property type="term" value="F:hydrolase activity, acting on ester bonds"/>
    <property type="evidence" value="ECO:0007669"/>
    <property type="project" value="UniProtKB-ARBA"/>
</dbReference>
<organism evidence="2 3">
    <name type="scientific">Shimia gijangensis</name>
    <dbReference type="NCBI Taxonomy" id="1470563"/>
    <lineage>
        <taxon>Bacteria</taxon>
        <taxon>Pseudomonadati</taxon>
        <taxon>Pseudomonadota</taxon>
        <taxon>Alphaproteobacteria</taxon>
        <taxon>Rhodobacterales</taxon>
        <taxon>Roseobacteraceae</taxon>
    </lineage>
</organism>
<dbReference type="CDD" id="cd01836">
    <property type="entry name" value="FeeA_FeeB_like"/>
    <property type="match status" value="1"/>
</dbReference>
<evidence type="ECO:0000313" key="3">
    <source>
        <dbReference type="Proteomes" id="UP000183982"/>
    </source>
</evidence>
<name>A0A1M6B4I4_9RHOB</name>
<keyword evidence="3" id="KW-1185">Reference proteome</keyword>
<dbReference type="STRING" id="1470563.SAMN05444000_101124"/>
<sequence length="231" mass="25259">MMALDQIARLLLAPVLLAQGLWVRRTAQQLPEPPGPRSGGKGDGLRLLILGDSSAAGVGARTQSKGLGGQLSKVMEQHGPLTWHLEAEIGATTKTSLRKLSELPDQTFDTALLVHGVNDTTRFTSSKMFQARQKKLMDHLRRRHGVRHVILSGLPPMHHFPLLPQPLRWVLGCHAVRLDRVLAGIAQSQEDVSHLALDLPYEPRFVAIDGFHPSEDAYAVWAGQIAKAIPG</sequence>
<accession>A0A1M6B4I4</accession>
<dbReference type="AlphaFoldDB" id="A0A1M6B4I4"/>
<dbReference type="Proteomes" id="UP000183982">
    <property type="component" value="Unassembled WGS sequence"/>
</dbReference>
<dbReference type="SUPFAM" id="SSF52266">
    <property type="entry name" value="SGNH hydrolase"/>
    <property type="match status" value="1"/>
</dbReference>
<gene>
    <name evidence="2" type="ORF">SAMN05444000_101124</name>
</gene>
<dbReference type="EMBL" id="FQZQ01000001">
    <property type="protein sequence ID" value="SHI43641.1"/>
    <property type="molecule type" value="Genomic_DNA"/>
</dbReference>
<dbReference type="Pfam" id="PF13472">
    <property type="entry name" value="Lipase_GDSL_2"/>
    <property type="match status" value="1"/>
</dbReference>
<feature type="domain" description="SGNH hydrolase-type esterase" evidence="1">
    <location>
        <begin position="49"/>
        <end position="219"/>
    </location>
</feature>
<proteinExistence type="predicted"/>